<dbReference type="InterPro" id="IPR001387">
    <property type="entry name" value="Cro/C1-type_HTH"/>
</dbReference>
<organism evidence="2">
    <name type="scientific">marine sediment metagenome</name>
    <dbReference type="NCBI Taxonomy" id="412755"/>
    <lineage>
        <taxon>unclassified sequences</taxon>
        <taxon>metagenomes</taxon>
        <taxon>ecological metagenomes</taxon>
    </lineage>
</organism>
<accession>A0A0F9TW25</accession>
<dbReference type="SUPFAM" id="SSF47413">
    <property type="entry name" value="lambda repressor-like DNA-binding domains"/>
    <property type="match status" value="1"/>
</dbReference>
<sequence length="122" mass="14356">MDTMQGMSVFDPAKLKEWRNRRGMTQQEIAVAIGLRTDQHTQISRYERGERIPRGSRIFRLAEVLEIPDTELMTTEIFLPAEEAITAKGTEYLRQLPDHLRLREIAKLAELVEQERQRHRIE</sequence>
<evidence type="ECO:0000259" key="1">
    <source>
        <dbReference type="PROSITE" id="PS50943"/>
    </source>
</evidence>
<name>A0A0F9TW25_9ZZZZ</name>
<protein>
    <recommendedName>
        <fullName evidence="1">HTH cro/C1-type domain-containing protein</fullName>
    </recommendedName>
</protein>
<comment type="caution">
    <text evidence="2">The sequence shown here is derived from an EMBL/GenBank/DDBJ whole genome shotgun (WGS) entry which is preliminary data.</text>
</comment>
<proteinExistence type="predicted"/>
<dbReference type="InterPro" id="IPR010982">
    <property type="entry name" value="Lambda_DNA-bd_dom_sf"/>
</dbReference>
<dbReference type="InterPro" id="IPR052345">
    <property type="entry name" value="Rad_response_metalloprotease"/>
</dbReference>
<dbReference type="SMART" id="SM00530">
    <property type="entry name" value="HTH_XRE"/>
    <property type="match status" value="1"/>
</dbReference>
<dbReference type="Gene3D" id="1.10.260.40">
    <property type="entry name" value="lambda repressor-like DNA-binding domains"/>
    <property type="match status" value="1"/>
</dbReference>
<evidence type="ECO:0000313" key="2">
    <source>
        <dbReference type="EMBL" id="KKN83529.1"/>
    </source>
</evidence>
<feature type="domain" description="HTH cro/C1-type" evidence="1">
    <location>
        <begin position="15"/>
        <end position="72"/>
    </location>
</feature>
<reference evidence="2" key="1">
    <citation type="journal article" date="2015" name="Nature">
        <title>Complex archaea that bridge the gap between prokaryotes and eukaryotes.</title>
        <authorList>
            <person name="Spang A."/>
            <person name="Saw J.H."/>
            <person name="Jorgensen S.L."/>
            <person name="Zaremba-Niedzwiedzka K."/>
            <person name="Martijn J."/>
            <person name="Lind A.E."/>
            <person name="van Eijk R."/>
            <person name="Schleper C."/>
            <person name="Guy L."/>
            <person name="Ettema T.J."/>
        </authorList>
    </citation>
    <scope>NUCLEOTIDE SEQUENCE</scope>
</reference>
<dbReference type="EMBL" id="LAZR01000183">
    <property type="protein sequence ID" value="KKN83529.1"/>
    <property type="molecule type" value="Genomic_DNA"/>
</dbReference>
<dbReference type="GO" id="GO:0003677">
    <property type="term" value="F:DNA binding"/>
    <property type="evidence" value="ECO:0007669"/>
    <property type="project" value="InterPro"/>
</dbReference>
<dbReference type="PROSITE" id="PS50943">
    <property type="entry name" value="HTH_CROC1"/>
    <property type="match status" value="1"/>
</dbReference>
<dbReference type="PANTHER" id="PTHR43236:SF2">
    <property type="entry name" value="BLL0069 PROTEIN"/>
    <property type="match status" value="1"/>
</dbReference>
<dbReference type="Pfam" id="PF01381">
    <property type="entry name" value="HTH_3"/>
    <property type="match status" value="1"/>
</dbReference>
<gene>
    <name evidence="2" type="ORF">LCGC14_0297680</name>
</gene>
<dbReference type="PANTHER" id="PTHR43236">
    <property type="entry name" value="ANTITOXIN HIGA1"/>
    <property type="match status" value="1"/>
</dbReference>
<dbReference type="CDD" id="cd00093">
    <property type="entry name" value="HTH_XRE"/>
    <property type="match status" value="1"/>
</dbReference>
<dbReference type="AlphaFoldDB" id="A0A0F9TW25"/>